<accession>A0AAU1U293</accession>
<dbReference type="SUPFAM" id="SSF55424">
    <property type="entry name" value="FAD/NAD-linked reductases, dimerisation (C-terminal) domain"/>
    <property type="match status" value="1"/>
</dbReference>
<dbReference type="PANTHER" id="PTHR43557:SF2">
    <property type="entry name" value="RIESKE DOMAIN-CONTAINING PROTEIN-RELATED"/>
    <property type="match status" value="1"/>
</dbReference>
<dbReference type="InterPro" id="IPR028202">
    <property type="entry name" value="Reductase_C"/>
</dbReference>
<organism evidence="7">
    <name type="scientific">Streptomyces sp. NBC_00119</name>
    <dbReference type="NCBI Taxonomy" id="2975659"/>
    <lineage>
        <taxon>Bacteria</taxon>
        <taxon>Bacillati</taxon>
        <taxon>Actinomycetota</taxon>
        <taxon>Actinomycetes</taxon>
        <taxon>Kitasatosporales</taxon>
        <taxon>Streptomycetaceae</taxon>
        <taxon>Streptomyces</taxon>
    </lineage>
</organism>
<name>A0AAU1U293_9ACTN</name>
<dbReference type="EMBL" id="CP108195">
    <property type="protein sequence ID" value="WTS11937.1"/>
    <property type="molecule type" value="Genomic_DNA"/>
</dbReference>
<dbReference type="InterPro" id="IPR023753">
    <property type="entry name" value="FAD/NAD-binding_dom"/>
</dbReference>
<dbReference type="GO" id="GO:0016651">
    <property type="term" value="F:oxidoreductase activity, acting on NAD(P)H"/>
    <property type="evidence" value="ECO:0007669"/>
    <property type="project" value="TreeGrafter"/>
</dbReference>
<dbReference type="InterPro" id="IPR016156">
    <property type="entry name" value="FAD/NAD-linked_Rdtase_dimer_sf"/>
</dbReference>
<evidence type="ECO:0000259" key="5">
    <source>
        <dbReference type="Pfam" id="PF07992"/>
    </source>
</evidence>
<comment type="cofactor">
    <cofactor evidence="1">
        <name>FAD</name>
        <dbReference type="ChEBI" id="CHEBI:57692"/>
    </cofactor>
</comment>
<keyword evidence="4" id="KW-0560">Oxidoreductase</keyword>
<dbReference type="SUPFAM" id="SSF51905">
    <property type="entry name" value="FAD/NAD(P)-binding domain"/>
    <property type="match status" value="2"/>
</dbReference>
<sequence length="394" mass="41758">MSTIAVVGVGLAGVRAGEALRAQGHDGRLVMIGEEAVEPYDRPPLSKQVLLGTYEACDIALTDTASRAELDAEWLLGTRATAFDPVTRHLTLSDGQSLHAEGVVIATGARARTLSGVPELDSVHTLRTLDDARRLRDDLSRPGRVAVVGGGFIGAEVASAARALGHEVTIVEFEQMPLLRQLGSAAAGVLRRLHTDHGVALVTGVSVTGLVGRDRVQAVSLSDGRSLPADVVVVGIGAVPNTEWLAGSGVALDNGVLTDEWCRTTVPGVVAAGDVAAYRCRGGRRLRIEHWTNARDMPATAARSLLATLRGEDPVEQPAHDPLPYVWSDQYDSHLQIAGRPDADDALELVSGSFDSGFVAVYRRDGAVTGVLAVDSPKEFGRLRRELRGTWATR</sequence>
<evidence type="ECO:0000256" key="1">
    <source>
        <dbReference type="ARBA" id="ARBA00001974"/>
    </source>
</evidence>
<dbReference type="PANTHER" id="PTHR43557">
    <property type="entry name" value="APOPTOSIS-INDUCING FACTOR 1"/>
    <property type="match status" value="1"/>
</dbReference>
<reference evidence="7" key="1">
    <citation type="submission" date="2022-10" db="EMBL/GenBank/DDBJ databases">
        <title>The complete genomes of actinobacterial strains from the NBC collection.</title>
        <authorList>
            <person name="Joergensen T.S."/>
            <person name="Alvarez Arevalo M."/>
            <person name="Sterndorff E.B."/>
            <person name="Faurdal D."/>
            <person name="Vuksanovic O."/>
            <person name="Mourched A.-S."/>
            <person name="Charusanti P."/>
            <person name="Shaw S."/>
            <person name="Blin K."/>
            <person name="Weber T."/>
        </authorList>
    </citation>
    <scope>NUCLEOTIDE SEQUENCE</scope>
    <source>
        <strain evidence="7">NBC_00119</strain>
    </source>
</reference>
<feature type="domain" description="FAD/NAD(P)-binding" evidence="5">
    <location>
        <begin position="3"/>
        <end position="296"/>
    </location>
</feature>
<proteinExistence type="predicted"/>
<protein>
    <submittedName>
        <fullName evidence="7">FAD-dependent oxidoreductase</fullName>
    </submittedName>
</protein>
<evidence type="ECO:0000259" key="6">
    <source>
        <dbReference type="Pfam" id="PF14759"/>
    </source>
</evidence>
<evidence type="ECO:0000256" key="3">
    <source>
        <dbReference type="ARBA" id="ARBA00022827"/>
    </source>
</evidence>
<keyword evidence="2" id="KW-0285">Flavoprotein</keyword>
<evidence type="ECO:0000256" key="2">
    <source>
        <dbReference type="ARBA" id="ARBA00022630"/>
    </source>
</evidence>
<dbReference type="Pfam" id="PF07992">
    <property type="entry name" value="Pyr_redox_2"/>
    <property type="match status" value="1"/>
</dbReference>
<feature type="domain" description="Reductase C-terminal" evidence="6">
    <location>
        <begin position="325"/>
        <end position="385"/>
    </location>
</feature>
<evidence type="ECO:0000256" key="4">
    <source>
        <dbReference type="ARBA" id="ARBA00023002"/>
    </source>
</evidence>
<dbReference type="Pfam" id="PF14759">
    <property type="entry name" value="Reductase_C"/>
    <property type="match status" value="1"/>
</dbReference>
<keyword evidence="3" id="KW-0274">FAD</keyword>
<gene>
    <name evidence="7" type="ORF">OHU69_13390</name>
</gene>
<dbReference type="InterPro" id="IPR036188">
    <property type="entry name" value="FAD/NAD-bd_sf"/>
</dbReference>
<evidence type="ECO:0000313" key="7">
    <source>
        <dbReference type="EMBL" id="WTS11937.1"/>
    </source>
</evidence>
<dbReference type="Gene3D" id="3.30.390.30">
    <property type="match status" value="1"/>
</dbReference>
<dbReference type="PRINTS" id="PR00368">
    <property type="entry name" value="FADPNR"/>
</dbReference>
<dbReference type="Gene3D" id="3.50.50.60">
    <property type="entry name" value="FAD/NAD(P)-binding domain"/>
    <property type="match status" value="2"/>
</dbReference>
<dbReference type="AlphaFoldDB" id="A0AAU1U293"/>
<dbReference type="PRINTS" id="PR00411">
    <property type="entry name" value="PNDRDTASEI"/>
</dbReference>
<dbReference type="InterPro" id="IPR050446">
    <property type="entry name" value="FAD-oxidoreductase/Apoptosis"/>
</dbReference>
<dbReference type="GO" id="GO:0005737">
    <property type="term" value="C:cytoplasm"/>
    <property type="evidence" value="ECO:0007669"/>
    <property type="project" value="TreeGrafter"/>
</dbReference>